<gene>
    <name evidence="2" type="ORF">US99_C0011G0023</name>
</gene>
<reference evidence="2 3" key="1">
    <citation type="journal article" date="2015" name="Nature">
        <title>rRNA introns, odd ribosomes, and small enigmatic genomes across a large radiation of phyla.</title>
        <authorList>
            <person name="Brown C.T."/>
            <person name="Hug L.A."/>
            <person name="Thomas B.C."/>
            <person name="Sharon I."/>
            <person name="Castelle C.J."/>
            <person name="Singh A."/>
            <person name="Wilkins M.J."/>
            <person name="Williams K.H."/>
            <person name="Banfield J.F."/>
        </authorList>
    </citation>
    <scope>NUCLEOTIDE SEQUENCE [LARGE SCALE GENOMIC DNA]</scope>
</reference>
<feature type="domain" description="PIN" evidence="1">
    <location>
        <begin position="12"/>
        <end position="141"/>
    </location>
</feature>
<dbReference type="EMBL" id="LBVC01000011">
    <property type="protein sequence ID" value="KKQ78808.1"/>
    <property type="molecule type" value="Genomic_DNA"/>
</dbReference>
<evidence type="ECO:0000313" key="3">
    <source>
        <dbReference type="Proteomes" id="UP000034324"/>
    </source>
</evidence>
<proteinExistence type="predicted"/>
<dbReference type="Gene3D" id="3.40.50.1010">
    <property type="entry name" value="5'-nuclease"/>
    <property type="match status" value="1"/>
</dbReference>
<evidence type="ECO:0000259" key="1">
    <source>
        <dbReference type="Pfam" id="PF01850"/>
    </source>
</evidence>
<evidence type="ECO:0000313" key="2">
    <source>
        <dbReference type="EMBL" id="KKQ78808.1"/>
    </source>
</evidence>
<name>A0A0G0KGP0_9BACT</name>
<sequence length="160" mass="18712">MKSWIDAMKKCYLDANLLLYYSDPDSLFYSQATAIISQLLDEGWTLFLSSLTLDEYFHNMIRFSRVSREEAIKDLKGSFGKIIKLPDLQMITAGLQLKRQQKVINLMIKNQLRARDAYHLFIMLENKVKFMATFDNDFNKVFLSGKIKKFNPAPVDRKKL</sequence>
<dbReference type="CDD" id="cd09854">
    <property type="entry name" value="PIN_VapC-like"/>
    <property type="match status" value="1"/>
</dbReference>
<accession>A0A0G0KGP0</accession>
<dbReference type="InterPro" id="IPR002716">
    <property type="entry name" value="PIN_dom"/>
</dbReference>
<dbReference type="SUPFAM" id="SSF88723">
    <property type="entry name" value="PIN domain-like"/>
    <property type="match status" value="1"/>
</dbReference>
<dbReference type="Pfam" id="PF01850">
    <property type="entry name" value="PIN"/>
    <property type="match status" value="1"/>
</dbReference>
<organism evidence="2 3">
    <name type="scientific">Candidatus Daviesbacteria bacterium GW2011_GWF2_38_6</name>
    <dbReference type="NCBI Taxonomy" id="1618432"/>
    <lineage>
        <taxon>Bacteria</taxon>
        <taxon>Candidatus Daviesiibacteriota</taxon>
    </lineage>
</organism>
<dbReference type="AlphaFoldDB" id="A0A0G0KGP0"/>
<protein>
    <recommendedName>
        <fullName evidence="1">PIN domain-containing protein</fullName>
    </recommendedName>
</protein>
<dbReference type="Proteomes" id="UP000034324">
    <property type="component" value="Unassembled WGS sequence"/>
</dbReference>
<comment type="caution">
    <text evidence="2">The sequence shown here is derived from an EMBL/GenBank/DDBJ whole genome shotgun (WGS) entry which is preliminary data.</text>
</comment>
<dbReference type="InterPro" id="IPR029060">
    <property type="entry name" value="PIN-like_dom_sf"/>
</dbReference>